<dbReference type="Proteomes" id="UP000054248">
    <property type="component" value="Unassembled WGS sequence"/>
</dbReference>
<sequence>MATTTPVSDPTVVHMQVPPTSELTESQQAKPTTSLPYLPSKPARPSPLLKESELSSLLQYVSTWSLGKEGDKPALARDYKFAKFKYAVEFVNDMVKIINDDNHHPVIVLNFREVGVRTLTHVAFHESADGSQIRDQGVTAFDVRLAMRVEKLYEDYVARGYHFVPKPKASS</sequence>
<dbReference type="GO" id="GO:0008124">
    <property type="term" value="F:4-alpha-hydroxytetrahydrobiopterin dehydratase activity"/>
    <property type="evidence" value="ECO:0007669"/>
    <property type="project" value="UniProtKB-EC"/>
</dbReference>
<dbReference type="STRING" id="1051891.A0A0C3L025"/>
<name>A0A0C3L025_9AGAM</name>
<reference evidence="8" key="2">
    <citation type="submission" date="2015-01" db="EMBL/GenBank/DDBJ databases">
        <title>Evolutionary Origins and Diversification of the Mycorrhizal Mutualists.</title>
        <authorList>
            <consortium name="DOE Joint Genome Institute"/>
            <consortium name="Mycorrhizal Genomics Consortium"/>
            <person name="Kohler A."/>
            <person name="Kuo A."/>
            <person name="Nagy L.G."/>
            <person name="Floudas D."/>
            <person name="Copeland A."/>
            <person name="Barry K.W."/>
            <person name="Cichocki N."/>
            <person name="Veneault-Fourrey C."/>
            <person name="LaButti K."/>
            <person name="Lindquist E.A."/>
            <person name="Lipzen A."/>
            <person name="Lundell T."/>
            <person name="Morin E."/>
            <person name="Murat C."/>
            <person name="Riley R."/>
            <person name="Ohm R."/>
            <person name="Sun H."/>
            <person name="Tunlid A."/>
            <person name="Henrissat B."/>
            <person name="Grigoriev I.V."/>
            <person name="Hibbett D.S."/>
            <person name="Martin F."/>
        </authorList>
    </citation>
    <scope>NUCLEOTIDE SEQUENCE [LARGE SCALE GENOMIC DNA]</scope>
    <source>
        <strain evidence="8">MUT 4182</strain>
    </source>
</reference>
<dbReference type="OrthoDB" id="3263285at2759"/>
<dbReference type="GO" id="GO:0006729">
    <property type="term" value="P:tetrahydrobiopterin biosynthetic process"/>
    <property type="evidence" value="ECO:0007669"/>
    <property type="project" value="InterPro"/>
</dbReference>
<dbReference type="SUPFAM" id="SSF55248">
    <property type="entry name" value="PCD-like"/>
    <property type="match status" value="1"/>
</dbReference>
<organism evidence="7 8">
    <name type="scientific">Tulasnella calospora MUT 4182</name>
    <dbReference type="NCBI Taxonomy" id="1051891"/>
    <lineage>
        <taxon>Eukaryota</taxon>
        <taxon>Fungi</taxon>
        <taxon>Dikarya</taxon>
        <taxon>Basidiomycota</taxon>
        <taxon>Agaricomycotina</taxon>
        <taxon>Agaricomycetes</taxon>
        <taxon>Cantharellales</taxon>
        <taxon>Tulasnellaceae</taxon>
        <taxon>Tulasnella</taxon>
    </lineage>
</organism>
<feature type="region of interest" description="Disordered" evidence="6">
    <location>
        <begin position="1"/>
        <end position="47"/>
    </location>
</feature>
<comment type="similarity">
    <text evidence="2">Belongs to the pterin-4-alpha-carbinolamine dehydratase family.</text>
</comment>
<keyword evidence="4" id="KW-0456">Lyase</keyword>
<keyword evidence="8" id="KW-1185">Reference proteome</keyword>
<accession>A0A0C3L025</accession>
<proteinExistence type="inferred from homology"/>
<comment type="catalytic activity">
    <reaction evidence="1">
        <text>(4aS,6R)-4a-hydroxy-L-erythro-5,6,7,8-tetrahydrobiopterin = (6R)-L-erythro-6,7-dihydrobiopterin + H2O</text>
        <dbReference type="Rhea" id="RHEA:11920"/>
        <dbReference type="ChEBI" id="CHEBI:15377"/>
        <dbReference type="ChEBI" id="CHEBI:15642"/>
        <dbReference type="ChEBI" id="CHEBI:43120"/>
        <dbReference type="EC" id="4.2.1.96"/>
    </reaction>
</comment>
<reference evidence="7 8" key="1">
    <citation type="submission" date="2014-04" db="EMBL/GenBank/DDBJ databases">
        <authorList>
            <consortium name="DOE Joint Genome Institute"/>
            <person name="Kuo A."/>
            <person name="Girlanda M."/>
            <person name="Perotto S."/>
            <person name="Kohler A."/>
            <person name="Nagy L.G."/>
            <person name="Floudas D."/>
            <person name="Copeland A."/>
            <person name="Barry K.W."/>
            <person name="Cichocki N."/>
            <person name="Veneault-Fourrey C."/>
            <person name="LaButti K."/>
            <person name="Lindquist E.A."/>
            <person name="Lipzen A."/>
            <person name="Lundell T."/>
            <person name="Morin E."/>
            <person name="Murat C."/>
            <person name="Sun H."/>
            <person name="Tunlid A."/>
            <person name="Henrissat B."/>
            <person name="Grigoriev I.V."/>
            <person name="Hibbett D.S."/>
            <person name="Martin F."/>
            <person name="Nordberg H.P."/>
            <person name="Cantor M.N."/>
            <person name="Hua S.X."/>
        </authorList>
    </citation>
    <scope>NUCLEOTIDE SEQUENCE [LARGE SCALE GENOMIC DNA]</scope>
    <source>
        <strain evidence="7 8">MUT 4182</strain>
    </source>
</reference>
<dbReference type="InterPro" id="IPR036428">
    <property type="entry name" value="PCD_sf"/>
</dbReference>
<gene>
    <name evidence="7" type="ORF">M407DRAFT_243485</name>
</gene>
<dbReference type="AlphaFoldDB" id="A0A0C3L025"/>
<evidence type="ECO:0000256" key="2">
    <source>
        <dbReference type="ARBA" id="ARBA00006472"/>
    </source>
</evidence>
<feature type="compositionally biased region" description="Polar residues" evidence="6">
    <location>
        <begin position="18"/>
        <end position="35"/>
    </location>
</feature>
<evidence type="ECO:0000256" key="4">
    <source>
        <dbReference type="ARBA" id="ARBA00023239"/>
    </source>
</evidence>
<dbReference type="EMBL" id="KN823015">
    <property type="protein sequence ID" value="KIO27023.1"/>
    <property type="molecule type" value="Genomic_DNA"/>
</dbReference>
<dbReference type="PANTHER" id="PTHR12599:SF0">
    <property type="entry name" value="PTERIN-4-ALPHA-CARBINOLAMINE DEHYDRATASE"/>
    <property type="match status" value="1"/>
</dbReference>
<dbReference type="InterPro" id="IPR001533">
    <property type="entry name" value="Pterin_deHydtase"/>
</dbReference>
<evidence type="ECO:0000313" key="7">
    <source>
        <dbReference type="EMBL" id="KIO27023.1"/>
    </source>
</evidence>
<evidence type="ECO:0000256" key="6">
    <source>
        <dbReference type="SAM" id="MobiDB-lite"/>
    </source>
</evidence>
<dbReference type="HOGENOM" id="CLU_1564038_0_0_1"/>
<protein>
    <recommendedName>
        <fullName evidence="3">4a-hydroxytetrahydrobiopterin dehydratase</fullName>
        <ecNumber evidence="3">4.2.1.96</ecNumber>
    </recommendedName>
    <alternativeName>
        <fullName evidence="5">4-alpha-hydroxy-tetrahydropterin dehydratase</fullName>
    </alternativeName>
</protein>
<dbReference type="EC" id="4.2.1.96" evidence="3"/>
<evidence type="ECO:0000313" key="8">
    <source>
        <dbReference type="Proteomes" id="UP000054248"/>
    </source>
</evidence>
<evidence type="ECO:0000256" key="1">
    <source>
        <dbReference type="ARBA" id="ARBA00001554"/>
    </source>
</evidence>
<dbReference type="PANTHER" id="PTHR12599">
    <property type="entry name" value="PTERIN-4-ALPHA-CARBINOLAMINE DEHYDRATASE"/>
    <property type="match status" value="1"/>
</dbReference>
<dbReference type="Gene3D" id="3.30.1360.20">
    <property type="entry name" value="Transcriptional coactivator/pterin dehydratase"/>
    <property type="match status" value="1"/>
</dbReference>
<dbReference type="Pfam" id="PF01329">
    <property type="entry name" value="Pterin_4a"/>
    <property type="match status" value="1"/>
</dbReference>
<evidence type="ECO:0000256" key="5">
    <source>
        <dbReference type="ARBA" id="ARBA00030497"/>
    </source>
</evidence>
<evidence type="ECO:0000256" key="3">
    <source>
        <dbReference type="ARBA" id="ARBA00013252"/>
    </source>
</evidence>